<dbReference type="PANTHER" id="PTHR35041">
    <property type="entry name" value="MEDIATOR OF RNA POLYMERASE II TRANSCRIPTION SUBUNIT 1"/>
    <property type="match status" value="1"/>
</dbReference>
<evidence type="ECO:0008006" key="4">
    <source>
        <dbReference type="Google" id="ProtNLM"/>
    </source>
</evidence>
<dbReference type="Proteomes" id="UP001218218">
    <property type="component" value="Unassembled WGS sequence"/>
</dbReference>
<dbReference type="AlphaFoldDB" id="A0AAD7AC87"/>
<protein>
    <recommendedName>
        <fullName evidence="4">Transmembrane protein</fullName>
    </recommendedName>
</protein>
<reference evidence="2" key="1">
    <citation type="submission" date="2023-03" db="EMBL/GenBank/DDBJ databases">
        <title>Massive genome expansion in bonnet fungi (Mycena s.s.) driven by repeated elements and novel gene families across ecological guilds.</title>
        <authorList>
            <consortium name="Lawrence Berkeley National Laboratory"/>
            <person name="Harder C.B."/>
            <person name="Miyauchi S."/>
            <person name="Viragh M."/>
            <person name="Kuo A."/>
            <person name="Thoen E."/>
            <person name="Andreopoulos B."/>
            <person name="Lu D."/>
            <person name="Skrede I."/>
            <person name="Drula E."/>
            <person name="Henrissat B."/>
            <person name="Morin E."/>
            <person name="Kohler A."/>
            <person name="Barry K."/>
            <person name="LaButti K."/>
            <person name="Morin E."/>
            <person name="Salamov A."/>
            <person name="Lipzen A."/>
            <person name="Mereny Z."/>
            <person name="Hegedus B."/>
            <person name="Baldrian P."/>
            <person name="Stursova M."/>
            <person name="Weitz H."/>
            <person name="Taylor A."/>
            <person name="Grigoriev I.V."/>
            <person name="Nagy L.G."/>
            <person name="Martin F."/>
            <person name="Kauserud H."/>
        </authorList>
    </citation>
    <scope>NUCLEOTIDE SEQUENCE</scope>
    <source>
        <strain evidence="2">CBHHK002</strain>
    </source>
</reference>
<proteinExistence type="predicted"/>
<feature type="transmembrane region" description="Helical" evidence="1">
    <location>
        <begin position="63"/>
        <end position="87"/>
    </location>
</feature>
<organism evidence="2 3">
    <name type="scientific">Mycena albidolilacea</name>
    <dbReference type="NCBI Taxonomy" id="1033008"/>
    <lineage>
        <taxon>Eukaryota</taxon>
        <taxon>Fungi</taxon>
        <taxon>Dikarya</taxon>
        <taxon>Basidiomycota</taxon>
        <taxon>Agaricomycotina</taxon>
        <taxon>Agaricomycetes</taxon>
        <taxon>Agaricomycetidae</taxon>
        <taxon>Agaricales</taxon>
        <taxon>Marasmiineae</taxon>
        <taxon>Mycenaceae</taxon>
        <taxon>Mycena</taxon>
    </lineage>
</organism>
<name>A0AAD7AC87_9AGAR</name>
<feature type="transmembrane region" description="Helical" evidence="1">
    <location>
        <begin position="116"/>
        <end position="137"/>
    </location>
</feature>
<evidence type="ECO:0000256" key="1">
    <source>
        <dbReference type="SAM" id="Phobius"/>
    </source>
</evidence>
<evidence type="ECO:0000313" key="3">
    <source>
        <dbReference type="Proteomes" id="UP001218218"/>
    </source>
</evidence>
<keyword evidence="1" id="KW-0812">Transmembrane</keyword>
<gene>
    <name evidence="2" type="ORF">DFH08DRAFT_48818</name>
</gene>
<accession>A0AAD7AC87</accession>
<dbReference type="EMBL" id="JARIHO010000010">
    <property type="protein sequence ID" value="KAJ7354632.1"/>
    <property type="molecule type" value="Genomic_DNA"/>
</dbReference>
<keyword evidence="3" id="KW-1185">Reference proteome</keyword>
<dbReference type="PANTHER" id="PTHR35041:SF6">
    <property type="entry name" value="FORMYLMETHIONINE DEFORMYLASE-LIKE PROTEIN-RELATED"/>
    <property type="match status" value="1"/>
</dbReference>
<sequence length="598" mass="63306">MSYATPGYHAAGQEPDVHTYGYLGTPTPDAYNALKASDDSVNVLAPRRATRSTPRIPPSRKKLWPPALTIIGSLVAGCVFAIGHHAYFSSLNGKSVDTTTVLAGLKVFDEKWANHVAVALAFLTKFSFSMCVGVAYVETLWKTARRPLGLSVAGLDASFSILNNPLKFLSTDLLFSAQFLLLLAAISWLIPVVSIFTPGALTVVQQFVNATVPCTVPALNLASTYAVNNFGSYSNPLHAVNNQGSTLAGPKQALQRIATTTLLDGTYIAPSSPCVAGASVCSYSTSYVAPYFKCGDPVAGVYTDNPSFQQSGGTTWFNATYIQSASTGDQLVVAWQMNFTDVYVLTCAAMNATYTVDVQHTPSTHTVDVASVVTSGVLNTDLGLTVFVNPLTDPVNSDALRSEIISAAVMAAVASTITGSVVASDPQSGSIKTVITNTLVGMSNFGIVDEDEQARNFTAAPDMPGLVTSLLQNVTIGLMTSNAADTPGSTTCIQALTQNFYLYHPTTLWPPYGAAAAAAFLAALVGLNALWANQTAVDTSFTAMIEVTRNSSLDAVPGKDPTRVRLRYGLVRDGGEERMAFGQLREFGEHPLAHKDET</sequence>
<evidence type="ECO:0000313" key="2">
    <source>
        <dbReference type="EMBL" id="KAJ7354632.1"/>
    </source>
</evidence>
<keyword evidence="1" id="KW-1133">Transmembrane helix</keyword>
<feature type="transmembrane region" description="Helical" evidence="1">
    <location>
        <begin position="173"/>
        <end position="196"/>
    </location>
</feature>
<comment type="caution">
    <text evidence="2">The sequence shown here is derived from an EMBL/GenBank/DDBJ whole genome shotgun (WGS) entry which is preliminary data.</text>
</comment>
<keyword evidence="1" id="KW-0472">Membrane</keyword>